<dbReference type="InterPro" id="IPR011071">
    <property type="entry name" value="Lyase_8-like_C"/>
</dbReference>
<accession>A0A5C3Q1P9</accession>
<dbReference type="GO" id="GO:0005975">
    <property type="term" value="P:carbohydrate metabolic process"/>
    <property type="evidence" value="ECO:0007669"/>
    <property type="project" value="InterPro"/>
</dbReference>
<evidence type="ECO:0000313" key="3">
    <source>
        <dbReference type="Proteomes" id="UP000305067"/>
    </source>
</evidence>
<evidence type="ECO:0000259" key="1">
    <source>
        <dbReference type="Pfam" id="PF02884"/>
    </source>
</evidence>
<dbReference type="OrthoDB" id="3314258at2759"/>
<reference evidence="2 3" key="1">
    <citation type="journal article" date="2019" name="Nat. Ecol. Evol.">
        <title>Megaphylogeny resolves global patterns of mushroom evolution.</title>
        <authorList>
            <person name="Varga T."/>
            <person name="Krizsan K."/>
            <person name="Foldi C."/>
            <person name="Dima B."/>
            <person name="Sanchez-Garcia M."/>
            <person name="Sanchez-Ramirez S."/>
            <person name="Szollosi G.J."/>
            <person name="Szarkandi J.G."/>
            <person name="Papp V."/>
            <person name="Albert L."/>
            <person name="Andreopoulos W."/>
            <person name="Angelini C."/>
            <person name="Antonin V."/>
            <person name="Barry K.W."/>
            <person name="Bougher N.L."/>
            <person name="Buchanan P."/>
            <person name="Buyck B."/>
            <person name="Bense V."/>
            <person name="Catcheside P."/>
            <person name="Chovatia M."/>
            <person name="Cooper J."/>
            <person name="Damon W."/>
            <person name="Desjardin D."/>
            <person name="Finy P."/>
            <person name="Geml J."/>
            <person name="Haridas S."/>
            <person name="Hughes K."/>
            <person name="Justo A."/>
            <person name="Karasinski D."/>
            <person name="Kautmanova I."/>
            <person name="Kiss B."/>
            <person name="Kocsube S."/>
            <person name="Kotiranta H."/>
            <person name="LaButti K.M."/>
            <person name="Lechner B.E."/>
            <person name="Liimatainen K."/>
            <person name="Lipzen A."/>
            <person name="Lukacs Z."/>
            <person name="Mihaltcheva S."/>
            <person name="Morgado L.N."/>
            <person name="Niskanen T."/>
            <person name="Noordeloos M.E."/>
            <person name="Ohm R.A."/>
            <person name="Ortiz-Santana B."/>
            <person name="Ovrebo C."/>
            <person name="Racz N."/>
            <person name="Riley R."/>
            <person name="Savchenko A."/>
            <person name="Shiryaev A."/>
            <person name="Soop K."/>
            <person name="Spirin V."/>
            <person name="Szebenyi C."/>
            <person name="Tomsovsky M."/>
            <person name="Tulloss R.E."/>
            <person name="Uehling J."/>
            <person name="Grigoriev I.V."/>
            <person name="Vagvolgyi C."/>
            <person name="Papp T."/>
            <person name="Martin F.M."/>
            <person name="Miettinen O."/>
            <person name="Hibbett D.S."/>
            <person name="Nagy L.G."/>
        </authorList>
    </citation>
    <scope>NUCLEOTIDE SEQUENCE [LARGE SCALE GENOMIC DNA]</scope>
    <source>
        <strain evidence="2 3">CBS 309.79</strain>
    </source>
</reference>
<dbReference type="Gene3D" id="2.60.220.10">
    <property type="entry name" value="Polysaccharide lyase family 8-like, C-terminal"/>
    <property type="match status" value="1"/>
</dbReference>
<dbReference type="InterPro" id="IPR004103">
    <property type="entry name" value="Lyase_8_C"/>
</dbReference>
<dbReference type="Proteomes" id="UP000305067">
    <property type="component" value="Unassembled WGS sequence"/>
</dbReference>
<dbReference type="SUPFAM" id="SSF49863">
    <property type="entry name" value="Hyaluronate lyase-like, C-terminal domain"/>
    <property type="match status" value="1"/>
</dbReference>
<sequence>MFTPSVTNVNVKVGELTGNSFNISTSRASPGTEQVFAAYIEHTPLSNGSFAPISYTVLPAITQRAFNNRLSSTSPSGVQELRNDASISAIFDSETEKAHAVFWTEDAGSITFPGSYFPSVTLTVNAPVVVIFSTLGGDIPVSDPSQTLEQPVRLNIVGTGLGDAPPTVIEMVFELPMEGYGGDDEHSMRRTRRNMYLL</sequence>
<dbReference type="EMBL" id="ML178868">
    <property type="protein sequence ID" value="TFK96025.1"/>
    <property type="molecule type" value="Genomic_DNA"/>
</dbReference>
<gene>
    <name evidence="2" type="ORF">BDV98DRAFT_608561</name>
</gene>
<evidence type="ECO:0000313" key="2">
    <source>
        <dbReference type="EMBL" id="TFK96025.1"/>
    </source>
</evidence>
<keyword evidence="3" id="KW-1185">Reference proteome</keyword>
<dbReference type="GO" id="GO:0005576">
    <property type="term" value="C:extracellular region"/>
    <property type="evidence" value="ECO:0007669"/>
    <property type="project" value="InterPro"/>
</dbReference>
<name>A0A5C3Q1P9_9AGAR</name>
<feature type="domain" description="Polysaccharide lyase family 8 C-terminal" evidence="1">
    <location>
        <begin position="81"/>
        <end position="149"/>
    </location>
</feature>
<dbReference type="AlphaFoldDB" id="A0A5C3Q1P9"/>
<dbReference type="GO" id="GO:0016829">
    <property type="term" value="F:lyase activity"/>
    <property type="evidence" value="ECO:0007669"/>
    <property type="project" value="InterPro"/>
</dbReference>
<organism evidence="2 3">
    <name type="scientific">Pterulicium gracile</name>
    <dbReference type="NCBI Taxonomy" id="1884261"/>
    <lineage>
        <taxon>Eukaryota</taxon>
        <taxon>Fungi</taxon>
        <taxon>Dikarya</taxon>
        <taxon>Basidiomycota</taxon>
        <taxon>Agaricomycotina</taxon>
        <taxon>Agaricomycetes</taxon>
        <taxon>Agaricomycetidae</taxon>
        <taxon>Agaricales</taxon>
        <taxon>Pleurotineae</taxon>
        <taxon>Pterulaceae</taxon>
        <taxon>Pterulicium</taxon>
    </lineage>
</organism>
<protein>
    <recommendedName>
        <fullName evidence="1">Polysaccharide lyase family 8 C-terminal domain-containing protein</fullName>
    </recommendedName>
</protein>
<dbReference type="Pfam" id="PF02884">
    <property type="entry name" value="Lyase_8_C"/>
    <property type="match status" value="1"/>
</dbReference>
<proteinExistence type="predicted"/>